<dbReference type="Proteomes" id="UP000324222">
    <property type="component" value="Unassembled WGS sequence"/>
</dbReference>
<evidence type="ECO:0000313" key="1">
    <source>
        <dbReference type="EMBL" id="MPC79621.1"/>
    </source>
</evidence>
<accession>A0A5B7I2N7</accession>
<dbReference type="AlphaFoldDB" id="A0A5B7I2N7"/>
<comment type="caution">
    <text evidence="1">The sequence shown here is derived from an EMBL/GenBank/DDBJ whole genome shotgun (WGS) entry which is preliminary data.</text>
</comment>
<sequence>MCGECRPWWACRGPPIRVLSPLERSSRRTPVS</sequence>
<gene>
    <name evidence="1" type="ORF">E2C01_074157</name>
</gene>
<reference evidence="1 2" key="1">
    <citation type="submission" date="2019-05" db="EMBL/GenBank/DDBJ databases">
        <title>Another draft genome of Portunus trituberculatus and its Hox gene families provides insights of decapod evolution.</title>
        <authorList>
            <person name="Jeong J.-H."/>
            <person name="Song I."/>
            <person name="Kim S."/>
            <person name="Choi T."/>
            <person name="Kim D."/>
            <person name="Ryu S."/>
            <person name="Kim W."/>
        </authorList>
    </citation>
    <scope>NUCLEOTIDE SEQUENCE [LARGE SCALE GENOMIC DNA]</scope>
    <source>
        <tissue evidence="1">Muscle</tissue>
    </source>
</reference>
<evidence type="ECO:0000313" key="2">
    <source>
        <dbReference type="Proteomes" id="UP000324222"/>
    </source>
</evidence>
<proteinExistence type="predicted"/>
<keyword evidence="2" id="KW-1185">Reference proteome</keyword>
<organism evidence="1 2">
    <name type="scientific">Portunus trituberculatus</name>
    <name type="common">Swimming crab</name>
    <name type="synonym">Neptunus trituberculatus</name>
    <dbReference type="NCBI Taxonomy" id="210409"/>
    <lineage>
        <taxon>Eukaryota</taxon>
        <taxon>Metazoa</taxon>
        <taxon>Ecdysozoa</taxon>
        <taxon>Arthropoda</taxon>
        <taxon>Crustacea</taxon>
        <taxon>Multicrustacea</taxon>
        <taxon>Malacostraca</taxon>
        <taxon>Eumalacostraca</taxon>
        <taxon>Eucarida</taxon>
        <taxon>Decapoda</taxon>
        <taxon>Pleocyemata</taxon>
        <taxon>Brachyura</taxon>
        <taxon>Eubrachyura</taxon>
        <taxon>Portunoidea</taxon>
        <taxon>Portunidae</taxon>
        <taxon>Portuninae</taxon>
        <taxon>Portunus</taxon>
    </lineage>
</organism>
<dbReference type="EMBL" id="VSRR010051613">
    <property type="protein sequence ID" value="MPC79621.1"/>
    <property type="molecule type" value="Genomic_DNA"/>
</dbReference>
<protein>
    <submittedName>
        <fullName evidence="1">Uncharacterized protein</fullName>
    </submittedName>
</protein>
<name>A0A5B7I2N7_PORTR</name>